<comment type="similarity">
    <text evidence="1">Belongs to the TEL2 family.</text>
</comment>
<evidence type="ECO:0000313" key="5">
    <source>
        <dbReference type="Proteomes" id="UP000053617"/>
    </source>
</evidence>
<dbReference type="GO" id="GO:0042162">
    <property type="term" value="F:telomeric DNA binding"/>
    <property type="evidence" value="ECO:0007669"/>
    <property type="project" value="TreeGrafter"/>
</dbReference>
<sequence>MDDLFKPIKTARKVQHNIDKLETLSLSGTPASQPASSKSKISIIGSDSEEPSGVTSEPFSLRPSGNSLQSSSSAYSSYEKHKRYDSTAFLQKSYLKENAPASLPDDAREILKSQPDNGDLAAVLQYLQYGIDGKHDFDVRLPSPKASQIVNILVTVTIPDQWLRLRGASLPKSDDQLKKSLLACLNSVAGIGALLMQIRRLSSVSSDQKNPFLEDAVSVLSTVLAGSQVLSIFLRDAITLFKTEIQRRVFWQEVTTLLAGSKVFATMAQVFATTRSLRDQNTSTWLGDGPEYSRWLSRNISTAATSLNASIPSDNQKLNMLCPVLKRGLSLGYRDPLVTELYTSLLLGKSVLWTTVHDLVQSLPTYDQTGLFDIILRDLASKFLRDSPGVVQEKDVLLKNATVIGGVSAMITGLVQNNSLLEAHVLQRLTSTSGEYSGLGLDTRRAVIATLASSQEKLGELLDKSLEHFGNKLQIQHEPILQQESTAQTILLAIGYLNHVNHESAKQISSSTTFLRMVSNRLSASVPRARFLGMIVAVAMSRLVDEPDKVMNFGVEEMEGEEARRWLELVSIRDRVGELDDLPKEPVEPEKQQPVESTLRYVRQKRVPVQSQPQSSKIIAIEEVSHSDQDVDVDEDPDLRPYALPDSDPSDSDEDPTLVHRDKPTVPVYITSLIKQLNIPDDPSTIELALKAAPSLIRRKANFGDELSSNILQLASSLLNLREGMSKEEMQQMRLEALIACLVSKPGVMGPWIASMYFEGDFSIAQRAALLTAMALGAREIAGIDDEIERPSTTSNLADSSFPSSRLPSHLEETYSVNASPLDTLSINLSHRTLQPMALSAADKITGPNVLKIRTFSSRMAVAAKEAAKIEARSKRIPKELHKFLAESMCLPFCSRLALLLSSLISSPYLASSTLLHPSLLKLSLQTLIVLTSTIGPNALQLPPLTRETLLLLTTLHTIPSLAHDPIVLPTILHLLLTLLDLNIEAGSTAEERLVTDFGPMIAELVSWAAALGDRASIPEIRDDPSVGMAMPWPVLVAGIQVKWQEVGRKFQGRMLGLIAGTEFDSF</sequence>
<evidence type="ECO:0000313" key="4">
    <source>
        <dbReference type="EMBL" id="KIX01736.1"/>
    </source>
</evidence>
<dbReference type="STRING" id="1442369.A0A0D2IEP8"/>
<feature type="region of interest" description="Disordered" evidence="2">
    <location>
        <begin position="604"/>
        <end position="660"/>
    </location>
</feature>
<dbReference type="InterPro" id="IPR051970">
    <property type="entry name" value="TEL2_Regulation"/>
</dbReference>
<dbReference type="RefSeq" id="XP_013268872.1">
    <property type="nucleotide sequence ID" value="XM_013413418.1"/>
</dbReference>
<accession>A0A0D2IEP8</accession>
<dbReference type="Proteomes" id="UP000053617">
    <property type="component" value="Unassembled WGS sequence"/>
</dbReference>
<reference evidence="4 5" key="1">
    <citation type="submission" date="2015-01" db="EMBL/GenBank/DDBJ databases">
        <title>The Genome Sequence of Rhinocladiella mackenzie CBS 650.93.</title>
        <authorList>
            <consortium name="The Broad Institute Genomics Platform"/>
            <person name="Cuomo C."/>
            <person name="de Hoog S."/>
            <person name="Gorbushina A."/>
            <person name="Stielow B."/>
            <person name="Teixiera M."/>
            <person name="Abouelleil A."/>
            <person name="Chapman S.B."/>
            <person name="Priest M."/>
            <person name="Young S.K."/>
            <person name="Wortman J."/>
            <person name="Nusbaum C."/>
            <person name="Birren B."/>
        </authorList>
    </citation>
    <scope>NUCLEOTIDE SEQUENCE [LARGE SCALE GENOMIC DNA]</scope>
    <source>
        <strain evidence="4 5">CBS 650.93</strain>
    </source>
</reference>
<dbReference type="Pfam" id="PF10193">
    <property type="entry name" value="Telomere_reg-2"/>
    <property type="match status" value="1"/>
</dbReference>
<dbReference type="InterPro" id="IPR038528">
    <property type="entry name" value="TEL2_C_sf"/>
</dbReference>
<feature type="compositionally biased region" description="Low complexity" evidence="2">
    <location>
        <begin position="60"/>
        <end position="74"/>
    </location>
</feature>
<feature type="compositionally biased region" description="Polar residues" evidence="2">
    <location>
        <begin position="24"/>
        <end position="35"/>
    </location>
</feature>
<keyword evidence="5" id="KW-1185">Reference proteome</keyword>
<dbReference type="GO" id="GO:0005829">
    <property type="term" value="C:cytosol"/>
    <property type="evidence" value="ECO:0007669"/>
    <property type="project" value="TreeGrafter"/>
</dbReference>
<dbReference type="PANTHER" id="PTHR15830:SF10">
    <property type="entry name" value="TELOMERE LENGTH REGULATION PROTEIN TEL2 HOMOLOG"/>
    <property type="match status" value="1"/>
</dbReference>
<feature type="domain" description="Telomere length regulation protein conserved" evidence="3">
    <location>
        <begin position="667"/>
        <end position="778"/>
    </location>
</feature>
<dbReference type="GO" id="GO:0051879">
    <property type="term" value="F:Hsp90 protein binding"/>
    <property type="evidence" value="ECO:0007669"/>
    <property type="project" value="TreeGrafter"/>
</dbReference>
<dbReference type="OrthoDB" id="10258062at2759"/>
<feature type="compositionally biased region" description="Low complexity" evidence="2">
    <location>
        <begin position="36"/>
        <end position="46"/>
    </location>
</feature>
<dbReference type="AlphaFoldDB" id="A0A0D2IEP8"/>
<dbReference type="GeneID" id="25297533"/>
<feature type="region of interest" description="Disordered" evidence="2">
    <location>
        <begin position="23"/>
        <end position="74"/>
    </location>
</feature>
<dbReference type="PANTHER" id="PTHR15830">
    <property type="entry name" value="TELOMERE LENGTH REGULATION PROTEIN TEL2 FAMILY MEMBER"/>
    <property type="match status" value="1"/>
</dbReference>
<evidence type="ECO:0000256" key="1">
    <source>
        <dbReference type="ARBA" id="ARBA00006133"/>
    </source>
</evidence>
<evidence type="ECO:0000259" key="3">
    <source>
        <dbReference type="Pfam" id="PF10193"/>
    </source>
</evidence>
<dbReference type="VEuPathDB" id="FungiDB:Z518_09462"/>
<dbReference type="Gene3D" id="1.25.40.720">
    <property type="entry name" value="Telomere length regulation protein 2, C-terminal domain"/>
    <property type="match status" value="1"/>
</dbReference>
<dbReference type="InterPro" id="IPR019337">
    <property type="entry name" value="Telomere_length_regulation_dom"/>
</dbReference>
<organism evidence="4 5">
    <name type="scientific">Rhinocladiella mackenziei CBS 650.93</name>
    <dbReference type="NCBI Taxonomy" id="1442369"/>
    <lineage>
        <taxon>Eukaryota</taxon>
        <taxon>Fungi</taxon>
        <taxon>Dikarya</taxon>
        <taxon>Ascomycota</taxon>
        <taxon>Pezizomycotina</taxon>
        <taxon>Eurotiomycetes</taxon>
        <taxon>Chaetothyriomycetidae</taxon>
        <taxon>Chaetothyriales</taxon>
        <taxon>Herpotrichiellaceae</taxon>
        <taxon>Rhinocladiella</taxon>
    </lineage>
</organism>
<gene>
    <name evidence="4" type="ORF">Z518_09462</name>
</gene>
<dbReference type="EMBL" id="KN847481">
    <property type="protein sequence ID" value="KIX01736.1"/>
    <property type="molecule type" value="Genomic_DNA"/>
</dbReference>
<name>A0A0D2IEP8_9EURO</name>
<proteinExistence type="inferred from homology"/>
<protein>
    <recommendedName>
        <fullName evidence="3">Telomere length regulation protein conserved domain-containing protein</fullName>
    </recommendedName>
</protein>
<dbReference type="HOGENOM" id="CLU_005799_1_0_1"/>
<dbReference type="GO" id="GO:0051083">
    <property type="term" value="P:'de novo' cotranslational protein folding"/>
    <property type="evidence" value="ECO:0007669"/>
    <property type="project" value="TreeGrafter"/>
</dbReference>
<evidence type="ECO:0000256" key="2">
    <source>
        <dbReference type="SAM" id="MobiDB-lite"/>
    </source>
</evidence>